<accession>A0AC35U0X2</accession>
<sequence length="1024" mass="115491">MNTQNSRYDRMEALSVLRIHIYPEDREEILTVVSPISVDTTTHYDHSSNYKSIIATPRSDFGNDSGIESTHIYSPSTSYQGFSPNTRRDSATQYFIPIKQTHTIAEDFLSEEEEDLSPDFRNNRPNSYLLTRTQEKAVVSASSLSSSEIDIPESVTEVSEEDTTLVEAHSESLVSYIIKNALEEGAFVEAIVIPKQYQSLIQTIKIYRKFHKKRDVAFIPLYSLVAYQKTKKVPEVTLSPLYDHVAYPKQVKLSELVFSDIKKHVALKEYNKISVAVEVQREQQAKVTAYRFPAQSQFEVVSSTIRSSETKMNHSNYLIAPGASTTFQTIGIPFDEVYPSSKAFPDVVDKQLYKTQFVRNNSVTSVVSQMKDLDGVLDIQMILGKDYHKNIEDGGFGFGIRGGSKKGKEATLVVRSVEEDSPADICGLREGDNIWAINGISIAKMSLPKAESLYEEAIKSHDITVKISRAAKKPQFKTSETVVFHKSIEQLPQKTNNHFPNKGAYEDEYGVDNHTFSGTKSPDFGTEQSQLVSGKGGALNVSTTSPNNHLRSGALGSPTTSVINSTVLNFSPTSDTTTRSGVNSNQSLSPRTASNTSLASSGMGDYRVSSLGERKGRVGRLTDFVPEVDRAGDRSRGLVEEHYSSHEEGYSSPIYDPQHSQPKMIRNYNYKMIEKSSQYSYHPTTYNKSPPPNQQYRQYSYDEDIPETGKEYISRSLENVSELQRCPVMEIHPQFRKNKSAKAGGGKRSSAARKSIERSVKRSMEEVRDNDSYVTASSRRQSRYDDSREDVYHDVSESILKKESHKKKKKVNLKRQEPVLLERQVIQPEDWISDGVVRFYDRDFVQLEHAYSYDEISSNTQLEDHDALRNIVKQQRLPAPGDPYSKNRIDADHRFEAVSKTIEVQKARKEKENKVMLPSPQIQEEPMVIDKEQVMAVSGKNICARCNQELGRGAAMIIESLGLHFHLSCFRCQTCSTALGNGTKGADVRVRDNKLFCQNCYHLKAPKHHHETTKISSHLNRIHI</sequence>
<dbReference type="Proteomes" id="UP000095286">
    <property type="component" value="Unplaced"/>
</dbReference>
<reference evidence="2" key="1">
    <citation type="submission" date="2016-11" db="UniProtKB">
        <authorList>
            <consortium name="WormBaseParasite"/>
        </authorList>
    </citation>
    <scope>IDENTIFICATION</scope>
    <source>
        <strain evidence="2">KR3021</strain>
    </source>
</reference>
<evidence type="ECO:0000313" key="1">
    <source>
        <dbReference type="Proteomes" id="UP000095286"/>
    </source>
</evidence>
<dbReference type="WBParaSite" id="RSKR_0000614300.1">
    <property type="protein sequence ID" value="RSKR_0000614300.1"/>
    <property type="gene ID" value="RSKR_0000614300"/>
</dbReference>
<proteinExistence type="predicted"/>
<organism evidence="1 2">
    <name type="scientific">Rhabditophanes sp. KR3021</name>
    <dbReference type="NCBI Taxonomy" id="114890"/>
    <lineage>
        <taxon>Eukaryota</taxon>
        <taxon>Metazoa</taxon>
        <taxon>Ecdysozoa</taxon>
        <taxon>Nematoda</taxon>
        <taxon>Chromadorea</taxon>
        <taxon>Rhabditida</taxon>
        <taxon>Tylenchina</taxon>
        <taxon>Panagrolaimomorpha</taxon>
        <taxon>Strongyloidoidea</taxon>
        <taxon>Alloionematidae</taxon>
        <taxon>Rhabditophanes</taxon>
    </lineage>
</organism>
<evidence type="ECO:0000313" key="2">
    <source>
        <dbReference type="WBParaSite" id="RSKR_0000614300.1"/>
    </source>
</evidence>
<name>A0AC35U0X2_9BILA</name>
<protein>
    <submittedName>
        <fullName evidence="2">PDZ domain-containing protein</fullName>
    </submittedName>
</protein>